<evidence type="ECO:0000313" key="2">
    <source>
        <dbReference type="EMBL" id="MEL7560609.1"/>
    </source>
</evidence>
<organism evidence="2 3">
    <name type="scientific">Stutzerimonas chloritidismutans</name>
    <name type="common">Pseudomonas chloritidismutans</name>
    <dbReference type="NCBI Taxonomy" id="203192"/>
    <lineage>
        <taxon>Bacteria</taxon>
        <taxon>Pseudomonadati</taxon>
        <taxon>Pseudomonadota</taxon>
        <taxon>Gammaproteobacteria</taxon>
        <taxon>Pseudomonadales</taxon>
        <taxon>Pseudomonadaceae</taxon>
        <taxon>Stutzerimonas</taxon>
    </lineage>
</organism>
<gene>
    <name evidence="2" type="ORF">AAGW23_17330</name>
</gene>
<evidence type="ECO:0000256" key="1">
    <source>
        <dbReference type="SAM" id="MobiDB-lite"/>
    </source>
</evidence>
<dbReference type="InterPro" id="IPR043137">
    <property type="entry name" value="GGT_ssub_C"/>
</dbReference>
<evidence type="ECO:0000313" key="3">
    <source>
        <dbReference type="Proteomes" id="UP001467669"/>
    </source>
</evidence>
<dbReference type="Proteomes" id="UP001467669">
    <property type="component" value="Unassembled WGS sequence"/>
</dbReference>
<dbReference type="PANTHER" id="PTHR43881">
    <property type="entry name" value="GAMMA-GLUTAMYLTRANSPEPTIDASE (AFU_ORTHOLOGUE AFUA_4G13580)"/>
    <property type="match status" value="1"/>
</dbReference>
<dbReference type="SUPFAM" id="SSF56235">
    <property type="entry name" value="N-terminal nucleophile aminohydrolases (Ntn hydrolases)"/>
    <property type="match status" value="1"/>
</dbReference>
<dbReference type="Gene3D" id="3.60.20.40">
    <property type="match status" value="1"/>
</dbReference>
<keyword evidence="2" id="KW-0012">Acyltransferase</keyword>
<feature type="region of interest" description="Disordered" evidence="1">
    <location>
        <begin position="508"/>
        <end position="529"/>
    </location>
</feature>
<comment type="caution">
    <text evidence="2">The sequence shown here is derived from an EMBL/GenBank/DDBJ whole genome shotgun (WGS) entry which is preliminary data.</text>
</comment>
<dbReference type="InterPro" id="IPR029055">
    <property type="entry name" value="Ntn_hydrolases_N"/>
</dbReference>
<dbReference type="Pfam" id="PF01019">
    <property type="entry name" value="G_glu_transpept"/>
    <property type="match status" value="1"/>
</dbReference>
<protein>
    <submittedName>
        <fullName evidence="2">Gamma-glutamyltransferase</fullName>
        <ecNumber evidence="2">2.3.2.2</ecNumber>
    </submittedName>
</protein>
<accession>A0ABU9MAE3</accession>
<sequence>MLAESRRGVICTPHPAATAAGMRILDAGGTSIDAMLAASAMLAAVYPHMTGLGGDALWMIHDRRVRTIVGIGQAGQQLPAGGRIGLRGPSAVATTAGALVSWQIAQSISRNEWGSRLGWADLLGDAAETAQRGVEVSASQLFWQHQRRDLIEGLPDLHPLCKSEGRWLQQGDQLRQPQLADTLRQLARHGIEDFYQGELARAFADAFSQLECGLSLSDLAATRAEEVEPISVRYRQGRLFNVAPPCQGLYTLQAMAALQHKPVAESGSGSARYYHFLVEAIKQGLLRRNGELHDPHSSGWDYDSTLSEANAIGCADRIDDNRASPWSEPGRPADTIWMAATDVEGRTACLIQSLFHDFGSGCILGDTGVIWQNRAAGFNPVPGHPNAWAPGKRPAHTLNPSCYLADDGRRLFFGTQGGDGQPQTQMVLATQLVDFDRPIDQALRMPRFLLGRSFFDSTDNLKLEADIDPAVVANLQAMGHEVEIIPSLSPYTGQAGAIAIETDGRRFAMHDPRGQGNSLGQGPVEADPS</sequence>
<dbReference type="EMBL" id="JBCFXD010000012">
    <property type="protein sequence ID" value="MEL7560609.1"/>
    <property type="molecule type" value="Genomic_DNA"/>
</dbReference>
<keyword evidence="2" id="KW-0808">Transferase</keyword>
<proteinExistence type="predicted"/>
<dbReference type="PRINTS" id="PR01210">
    <property type="entry name" value="GGTRANSPTASE"/>
</dbReference>
<dbReference type="InterPro" id="IPR043138">
    <property type="entry name" value="GGT_lsub"/>
</dbReference>
<dbReference type="GO" id="GO:0103068">
    <property type="term" value="F:leukotriene C4 gamma-glutamyl transferase activity"/>
    <property type="evidence" value="ECO:0007669"/>
    <property type="project" value="UniProtKB-EC"/>
</dbReference>
<keyword evidence="3" id="KW-1185">Reference proteome</keyword>
<dbReference type="EC" id="2.3.2.2" evidence="2"/>
<name>A0ABU9MAE3_STUCH</name>
<reference evidence="2 3" key="1">
    <citation type="submission" date="2024-04" db="EMBL/GenBank/DDBJ databases">
        <title>Draft Genome Sequence of Isolates Cultured from Underwater Hawaii Seamounts in the North Pacific Ocean.</title>
        <authorList>
            <person name="Sharma I."/>
            <person name="Darden B."/>
            <person name="Creggett J."/>
            <person name="Taylor S."/>
            <person name="Grant M.P."/>
            <person name="Scott J."/>
            <person name="Attles S."/>
            <person name="Walker S."/>
            <person name="Johnson G."/>
            <person name="St. Cloud C."/>
        </authorList>
    </citation>
    <scope>NUCLEOTIDE SEQUENCE [LARGE SCALE GENOMIC DNA]</scope>
    <source>
        <strain evidence="2 3">03GJ23</strain>
    </source>
</reference>
<dbReference type="Gene3D" id="1.10.246.130">
    <property type="match status" value="1"/>
</dbReference>
<dbReference type="InterPro" id="IPR052896">
    <property type="entry name" value="GGT-like_enzyme"/>
</dbReference>
<dbReference type="RefSeq" id="WP_342407580.1">
    <property type="nucleotide sequence ID" value="NZ_JBCFXD010000012.1"/>
</dbReference>
<dbReference type="PANTHER" id="PTHR43881:SF5">
    <property type="entry name" value="GAMMA-GLUTAMYLTRANSPEPTIDASE"/>
    <property type="match status" value="1"/>
</dbReference>